<accession>A0ABZ3H605</accession>
<dbReference type="Gene3D" id="3.90.920.20">
    <property type="entry name" value="HP0184-like"/>
    <property type="match status" value="1"/>
</dbReference>
<evidence type="ECO:0000259" key="1">
    <source>
        <dbReference type="Pfam" id="PF08966"/>
    </source>
</evidence>
<evidence type="ECO:0000313" key="2">
    <source>
        <dbReference type="EMBL" id="XAU13968.1"/>
    </source>
</evidence>
<protein>
    <submittedName>
        <fullName evidence="2">DUF1882 domain-containing protein</fullName>
    </submittedName>
</protein>
<evidence type="ECO:0000313" key="3">
    <source>
        <dbReference type="Proteomes" id="UP001447842"/>
    </source>
</evidence>
<feature type="domain" description="DUF1882" evidence="1">
    <location>
        <begin position="11"/>
        <end position="71"/>
    </location>
</feature>
<sequence length="178" mass="20048">MDREARFFEGIVRNHYWQKMPEVAEKISFGNRTFFSKYKHIEAPLSDALINAHRAGQLTLAHPLVDDDGNVPFIVIDYNGDAAKHFYHHAGKVLAALGYGELVTFQSATPQHLHLYIPCGNALQQAVEMGKIISQKLEEKMNRQWRVFPTDTLPDAYNIINLPYALFTPGGSKGAQHA</sequence>
<dbReference type="Pfam" id="PF08966">
    <property type="entry name" value="DUF1882"/>
    <property type="match status" value="1"/>
</dbReference>
<keyword evidence="3" id="KW-1185">Reference proteome</keyword>
<dbReference type="EMBL" id="CP147920">
    <property type="protein sequence ID" value="XAU13968.1"/>
    <property type="molecule type" value="Genomic_DNA"/>
</dbReference>
<gene>
    <name evidence="2" type="ORF">WCY31_06825</name>
</gene>
<proteinExistence type="predicted"/>
<dbReference type="Proteomes" id="UP001447842">
    <property type="component" value="Chromosome"/>
</dbReference>
<dbReference type="RefSeq" id="WP_345969081.1">
    <property type="nucleotide sequence ID" value="NZ_CP147920.1"/>
</dbReference>
<dbReference type="SUPFAM" id="SSF56747">
    <property type="entry name" value="Prim-pol domain"/>
    <property type="match status" value="1"/>
</dbReference>
<dbReference type="InterPro" id="IPR044919">
    <property type="entry name" value="HP0184-like_sf"/>
</dbReference>
<name>A0ABZ3H605_9BACT</name>
<organism evidence="2 3">
    <name type="scientific">Sulfurimonas diazotrophicus</name>
    <dbReference type="NCBI Taxonomy" id="3131939"/>
    <lineage>
        <taxon>Bacteria</taxon>
        <taxon>Pseudomonadati</taxon>
        <taxon>Campylobacterota</taxon>
        <taxon>Epsilonproteobacteria</taxon>
        <taxon>Campylobacterales</taxon>
        <taxon>Sulfurimonadaceae</taxon>
        <taxon>Sulfurimonas</taxon>
    </lineage>
</organism>
<dbReference type="InterPro" id="IPR015061">
    <property type="entry name" value="DUF1882"/>
</dbReference>
<reference evidence="2 3" key="1">
    <citation type="submission" date="2024-03" db="EMBL/GenBank/DDBJ databases">
        <title>Sulfurimonas sp. HSL3-1.</title>
        <authorList>
            <person name="Wang S."/>
        </authorList>
    </citation>
    <scope>NUCLEOTIDE SEQUENCE [LARGE SCALE GENOMIC DNA]</scope>
    <source>
        <strain evidence="2 3">HSL3-1</strain>
    </source>
</reference>